<proteinExistence type="predicted"/>
<protein>
    <submittedName>
        <fullName evidence="1">Spore coat protein</fullName>
    </submittedName>
</protein>
<accession>A0A6H0WGP3</accession>
<keyword evidence="1" id="KW-0946">Virion</keyword>
<sequence length="96" mass="10737">MKPLNDFSGQIIPVTVLDCLTTIKTSIKKYTAAIKETANPGLRTALHDQLDAAAHLHGELSEFLLEKGWLIDKQFQIDSLLSCRELEQSHTKKTMS</sequence>
<organism evidence="1 2">
    <name type="scientific">Bacillus tequilensis</name>
    <dbReference type="NCBI Taxonomy" id="227866"/>
    <lineage>
        <taxon>Bacteria</taxon>
        <taxon>Bacillati</taxon>
        <taxon>Bacillota</taxon>
        <taxon>Bacilli</taxon>
        <taxon>Bacillales</taxon>
        <taxon>Bacillaceae</taxon>
        <taxon>Bacillus</taxon>
    </lineage>
</organism>
<gene>
    <name evidence="1" type="ORF">G4P54_04680</name>
</gene>
<reference evidence="1 2" key="1">
    <citation type="submission" date="2020-02" db="EMBL/GenBank/DDBJ databases">
        <title>Genome sequencing, annotation and comparative genomic analysis of Bacillus tequilensis EA-CB0015, an effective biological control agent against Pseudocercospora fijiensis in banana plants.</title>
        <authorList>
            <person name="Cuellar-Gaviria T.Z."/>
            <person name="Ju K.-S."/>
            <person name="Villegas-Escobar V."/>
        </authorList>
    </citation>
    <scope>NUCLEOTIDE SEQUENCE [LARGE SCALE GENOMIC DNA]</scope>
    <source>
        <strain evidence="1 2">EA-CB0015</strain>
    </source>
</reference>
<dbReference type="KEGG" id="bteq:G4P54_04680"/>
<name>A0A6H0WGP3_9BACI</name>
<dbReference type="PANTHER" id="PTHR39183:SF1">
    <property type="entry name" value="SPORE COAT PROTEIN F-LIKE PROTEIN YHCQ"/>
    <property type="match status" value="1"/>
</dbReference>
<dbReference type="PANTHER" id="PTHR39183">
    <property type="entry name" value="SPORE COAT PROTEIN F-LIKE PROTEIN YHCQ"/>
    <property type="match status" value="1"/>
</dbReference>
<keyword evidence="1" id="KW-0167">Capsid protein</keyword>
<evidence type="ECO:0000313" key="1">
    <source>
        <dbReference type="EMBL" id="QIW79139.1"/>
    </source>
</evidence>
<dbReference type="EMBL" id="CP048852">
    <property type="protein sequence ID" value="QIW79139.1"/>
    <property type="molecule type" value="Genomic_DNA"/>
</dbReference>
<keyword evidence="2" id="KW-1185">Reference proteome</keyword>
<dbReference type="AlphaFoldDB" id="A0A6H0WGP3"/>
<dbReference type="InterPro" id="IPR012851">
    <property type="entry name" value="Spore_coat_CotF-like"/>
</dbReference>
<dbReference type="Proteomes" id="UP000501914">
    <property type="component" value="Chromosome"/>
</dbReference>
<dbReference type="Pfam" id="PF07875">
    <property type="entry name" value="Coat_F"/>
    <property type="match status" value="1"/>
</dbReference>
<evidence type="ECO:0000313" key="2">
    <source>
        <dbReference type="Proteomes" id="UP000501914"/>
    </source>
</evidence>